<dbReference type="Pfam" id="PF09839">
    <property type="entry name" value="DUF2066"/>
    <property type="match status" value="1"/>
</dbReference>
<evidence type="ECO:0000313" key="3">
    <source>
        <dbReference type="Proteomes" id="UP001529491"/>
    </source>
</evidence>
<dbReference type="RefSeq" id="WP_310471348.1">
    <property type="nucleotide sequence ID" value="NZ_CP136522.1"/>
</dbReference>
<gene>
    <name evidence="2" type="ORF">RGE70_10210</name>
</gene>
<name>A0ABZ0JTT8_9GAMM</name>
<feature type="signal peptide" evidence="1">
    <location>
        <begin position="1"/>
        <end position="24"/>
    </location>
</feature>
<sequence length="370" mass="41310">MLRFMYRYLMMLTLFVSVFNQANATEIGHLDESLVLIESRAIQLRDQAIKKGLEDVILKNSGTQRALSHPDVVKQLANAKGIMTQYGYQELDGELLLQVSFDHQRVISLLRQAGLPVWGAQRPLTLVWLVEDGATERQILADESQSPTREAFNTQADNRGVPLLFPLMDLDDAMQVGVNDIRGQFTDTVANASSRYQSNYFIVATVATVDIGFEYQMSLYPVERAKGSSQHTAITNRSGRVATIEEAVIAITTATSEYYVGQYAIADSGEKLTTKIAFTDITQMKQIVEIEQYLNQLSAVKSVSIAQVKGQDVEFNVALFGDEDDLHRLIKLDSRIAVMSDITSTRTRSSGLESVGNVDKQTQIYYWKGQ</sequence>
<proteinExistence type="predicted"/>
<keyword evidence="3" id="KW-1185">Reference proteome</keyword>
<evidence type="ECO:0000256" key="1">
    <source>
        <dbReference type="SAM" id="SignalP"/>
    </source>
</evidence>
<organism evidence="2 3">
    <name type="scientific">Shewanella youngdeokensis</name>
    <dbReference type="NCBI Taxonomy" id="2999068"/>
    <lineage>
        <taxon>Bacteria</taxon>
        <taxon>Pseudomonadati</taxon>
        <taxon>Pseudomonadota</taxon>
        <taxon>Gammaproteobacteria</taxon>
        <taxon>Alteromonadales</taxon>
        <taxon>Shewanellaceae</taxon>
        <taxon>Shewanella</taxon>
    </lineage>
</organism>
<keyword evidence="1" id="KW-0732">Signal</keyword>
<accession>A0ABZ0JTT8</accession>
<protein>
    <submittedName>
        <fullName evidence="2">DUF2066 domain-containing protein</fullName>
    </submittedName>
</protein>
<evidence type="ECO:0000313" key="2">
    <source>
        <dbReference type="EMBL" id="WOT03724.1"/>
    </source>
</evidence>
<dbReference type="Proteomes" id="UP001529491">
    <property type="component" value="Chromosome"/>
</dbReference>
<dbReference type="EMBL" id="CP136522">
    <property type="protein sequence ID" value="WOT03724.1"/>
    <property type="molecule type" value="Genomic_DNA"/>
</dbReference>
<feature type="chain" id="PRO_5046684477" evidence="1">
    <location>
        <begin position="25"/>
        <end position="370"/>
    </location>
</feature>
<dbReference type="InterPro" id="IPR018642">
    <property type="entry name" value="DUF2066"/>
</dbReference>
<reference evidence="2 3" key="1">
    <citation type="submission" date="2023-10" db="EMBL/GenBank/DDBJ databases">
        <title>Complete genome sequence of Shewanella sp. DAU334.</title>
        <authorList>
            <person name="Lee Y.-S."/>
            <person name="Jeong H.-R."/>
            <person name="Hwang E.-J."/>
            <person name="Choi Y.-L."/>
            <person name="Kim G.-D."/>
        </authorList>
    </citation>
    <scope>NUCLEOTIDE SEQUENCE [LARGE SCALE GENOMIC DNA]</scope>
    <source>
        <strain evidence="2 3">DAU334</strain>
    </source>
</reference>